<organism evidence="2 3">
    <name type="scientific">Phialocephala subalpina</name>
    <dbReference type="NCBI Taxonomy" id="576137"/>
    <lineage>
        <taxon>Eukaryota</taxon>
        <taxon>Fungi</taxon>
        <taxon>Dikarya</taxon>
        <taxon>Ascomycota</taxon>
        <taxon>Pezizomycotina</taxon>
        <taxon>Leotiomycetes</taxon>
        <taxon>Helotiales</taxon>
        <taxon>Mollisiaceae</taxon>
        <taxon>Phialocephala</taxon>
        <taxon>Phialocephala fortinii species complex</taxon>
    </lineage>
</organism>
<dbReference type="Proteomes" id="UP000184330">
    <property type="component" value="Unassembled WGS sequence"/>
</dbReference>
<accession>A0A1L7XSB4</accession>
<dbReference type="Gene3D" id="1.20.1280.140">
    <property type="match status" value="1"/>
</dbReference>
<dbReference type="EMBL" id="FJOG01000049">
    <property type="protein sequence ID" value="CZR67934.1"/>
    <property type="molecule type" value="Genomic_DNA"/>
</dbReference>
<proteinExistence type="predicted"/>
<dbReference type="OrthoDB" id="2422134at2759"/>
<gene>
    <name evidence="2" type="ORF">PAC_17833</name>
</gene>
<evidence type="ECO:0000256" key="1">
    <source>
        <dbReference type="SAM" id="SignalP"/>
    </source>
</evidence>
<feature type="chain" id="PRO_5012431120" description="Antigenic cell wall galactomannoprotein" evidence="1">
    <location>
        <begin position="20"/>
        <end position="175"/>
    </location>
</feature>
<feature type="signal peptide" evidence="1">
    <location>
        <begin position="1"/>
        <end position="19"/>
    </location>
</feature>
<dbReference type="PANTHER" id="PTHR38123">
    <property type="entry name" value="CELL WALL SERINE-THREONINE-RICH GALACTOMANNOPROTEIN MP1 (AFU_ORTHOLOGUE AFUA_4G03240)"/>
    <property type="match status" value="1"/>
</dbReference>
<evidence type="ECO:0000313" key="3">
    <source>
        <dbReference type="Proteomes" id="UP000184330"/>
    </source>
</evidence>
<protein>
    <recommendedName>
        <fullName evidence="4">Antigenic cell wall galactomannoprotein</fullName>
    </recommendedName>
</protein>
<reference evidence="2 3" key="1">
    <citation type="submission" date="2016-03" db="EMBL/GenBank/DDBJ databases">
        <authorList>
            <person name="Ploux O."/>
        </authorList>
    </citation>
    <scope>NUCLEOTIDE SEQUENCE [LARGE SCALE GENOMIC DNA]</scope>
    <source>
        <strain evidence="2 3">UAMH 11012</strain>
    </source>
</reference>
<name>A0A1L7XSB4_9HELO</name>
<dbReference type="GO" id="GO:0005576">
    <property type="term" value="C:extracellular region"/>
    <property type="evidence" value="ECO:0007669"/>
    <property type="project" value="TreeGrafter"/>
</dbReference>
<keyword evidence="1" id="KW-0732">Signal</keyword>
<dbReference type="InterPro" id="IPR021054">
    <property type="entry name" value="Cell_wall_mannoprotein_1"/>
</dbReference>
<sequence length="175" mass="18000">MRLSLLPLGVSLLAAQVLADGASILAAMSTISNATVALNDTLNSFPSSALLAIGDIGPLLVDSVTLLDDINSGVKVAQDSANLTLAETIQVAQATISLRSVVSSTLANLITVKPRFDQLVVVSPVILVNLKLEKDATDRFGKAVVSKVPAAFQGTAVTLLAPIDAAFNSTIAIYS</sequence>
<dbReference type="AlphaFoldDB" id="A0A1L7XSB4"/>
<evidence type="ECO:0008006" key="4">
    <source>
        <dbReference type="Google" id="ProtNLM"/>
    </source>
</evidence>
<dbReference type="PANTHER" id="PTHR38123:SF4">
    <property type="entry name" value="CELL WALL GALACTOMANNOPROTEIN, PUTATIVE (AFU_ORTHOLOGUE AFUA_4G00870)-RELATED"/>
    <property type="match status" value="1"/>
</dbReference>
<keyword evidence="3" id="KW-1185">Reference proteome</keyword>
<evidence type="ECO:0000313" key="2">
    <source>
        <dbReference type="EMBL" id="CZR67934.1"/>
    </source>
</evidence>
<dbReference type="Pfam" id="PF12296">
    <property type="entry name" value="HsbA"/>
    <property type="match status" value="1"/>
</dbReference>